<reference evidence="5" key="1">
    <citation type="submission" date="2020-07" db="EMBL/GenBank/DDBJ databases">
        <title>Ethylene signaling mediates host invasion by parasitic plants.</title>
        <authorList>
            <person name="Yoshida S."/>
        </authorList>
    </citation>
    <scope>NUCLEOTIDE SEQUENCE</scope>
    <source>
        <strain evidence="5">Okayama</strain>
    </source>
</reference>
<dbReference type="Pfam" id="PF01419">
    <property type="entry name" value="Jacalin"/>
    <property type="match status" value="2"/>
</dbReference>
<evidence type="ECO:0000313" key="6">
    <source>
        <dbReference type="Proteomes" id="UP000653305"/>
    </source>
</evidence>
<proteinExistence type="inferred from homology"/>
<dbReference type="InterPro" id="IPR033734">
    <property type="entry name" value="Jacalin-like_lectin_dom_plant"/>
</dbReference>
<evidence type="ECO:0000256" key="1">
    <source>
        <dbReference type="ARBA" id="ARBA00006568"/>
    </source>
</evidence>
<dbReference type="SMART" id="SM00915">
    <property type="entry name" value="Jacalin"/>
    <property type="match status" value="1"/>
</dbReference>
<dbReference type="SUPFAM" id="SSF51101">
    <property type="entry name" value="Mannose-binding lectins"/>
    <property type="match status" value="2"/>
</dbReference>
<evidence type="ECO:0000259" key="4">
    <source>
        <dbReference type="PROSITE" id="PS51752"/>
    </source>
</evidence>
<dbReference type="Gene3D" id="2.100.10.30">
    <property type="entry name" value="Jacalin-like lectin domain"/>
    <property type="match status" value="2"/>
</dbReference>
<dbReference type="InterPro" id="IPR036404">
    <property type="entry name" value="Jacalin-like_lectin_dom_sf"/>
</dbReference>
<gene>
    <name evidence="5" type="ORF">PHJA_002323100</name>
</gene>
<feature type="domain" description="Jacalin-type lectin" evidence="4">
    <location>
        <begin position="1"/>
        <end position="78"/>
    </location>
</feature>
<evidence type="ECO:0000313" key="5">
    <source>
        <dbReference type="EMBL" id="GFQ01792.1"/>
    </source>
</evidence>
<organism evidence="5 6">
    <name type="scientific">Phtheirospermum japonicum</name>
    <dbReference type="NCBI Taxonomy" id="374723"/>
    <lineage>
        <taxon>Eukaryota</taxon>
        <taxon>Viridiplantae</taxon>
        <taxon>Streptophyta</taxon>
        <taxon>Embryophyta</taxon>
        <taxon>Tracheophyta</taxon>
        <taxon>Spermatophyta</taxon>
        <taxon>Magnoliopsida</taxon>
        <taxon>eudicotyledons</taxon>
        <taxon>Gunneridae</taxon>
        <taxon>Pentapetalae</taxon>
        <taxon>asterids</taxon>
        <taxon>lamiids</taxon>
        <taxon>Lamiales</taxon>
        <taxon>Orobanchaceae</taxon>
        <taxon>Orobanchaceae incertae sedis</taxon>
        <taxon>Phtheirospermum</taxon>
    </lineage>
</organism>
<dbReference type="PANTHER" id="PTHR47293:SF66">
    <property type="entry name" value="JACALIN-RELATED LECTIN 11-RELATED"/>
    <property type="match status" value="1"/>
</dbReference>
<dbReference type="CDD" id="cd09612">
    <property type="entry name" value="Jacalin"/>
    <property type="match status" value="1"/>
</dbReference>
<accession>A0A830D5W9</accession>
<dbReference type="Proteomes" id="UP000653305">
    <property type="component" value="Unassembled WGS sequence"/>
</dbReference>
<comment type="similarity">
    <text evidence="1">Belongs to the jacalin lectin family.</text>
</comment>
<dbReference type="EMBL" id="BMAC01000709">
    <property type="protein sequence ID" value="GFQ01792.1"/>
    <property type="molecule type" value="Genomic_DNA"/>
</dbReference>
<dbReference type="OrthoDB" id="4325201at2759"/>
<sequence length="252" mass="27184">IDFPLEYLTGISGKHGRWGSFPNLITSLKFHTNRTQYGPFGEGASGNPFSFITEGGVITGCHGRAGRYLDAIGVYIKPARSLSRLITVEQHPQLNVRNPGLLTQSAGPFPGCITGRAWDDGVFSAVKAVHVHVSSDMSVVSGVQFLYEKRDGCVVLSPLHGAPSEDIVKTFEIDGESEFLIGVDGFHGCVDGVKVIRSIRFVTNKGKYGPMGYEFGEYFCSITSMAITGKVVGFFGESSACLNAIGVHTEYF</sequence>
<evidence type="ECO:0000256" key="2">
    <source>
        <dbReference type="ARBA" id="ARBA00022734"/>
    </source>
</evidence>
<protein>
    <submittedName>
        <fullName evidence="5">Agglutinin</fullName>
    </submittedName>
</protein>
<feature type="domain" description="Jacalin-type lectin" evidence="4">
    <location>
        <begin position="103"/>
        <end position="251"/>
    </location>
</feature>
<keyword evidence="3" id="KW-0677">Repeat</keyword>
<feature type="non-terminal residue" evidence="5">
    <location>
        <position position="252"/>
    </location>
</feature>
<keyword evidence="2" id="KW-0430">Lectin</keyword>
<evidence type="ECO:0000256" key="3">
    <source>
        <dbReference type="ARBA" id="ARBA00022737"/>
    </source>
</evidence>
<keyword evidence="6" id="KW-1185">Reference proteome</keyword>
<name>A0A830D5W9_9LAMI</name>
<dbReference type="GO" id="GO:0030246">
    <property type="term" value="F:carbohydrate binding"/>
    <property type="evidence" value="ECO:0007669"/>
    <property type="project" value="UniProtKB-KW"/>
</dbReference>
<dbReference type="PROSITE" id="PS51752">
    <property type="entry name" value="JACALIN_LECTIN"/>
    <property type="match status" value="2"/>
</dbReference>
<dbReference type="AlphaFoldDB" id="A0A830D5W9"/>
<dbReference type="InterPro" id="IPR001229">
    <property type="entry name" value="Jacalin-like_lectin_dom"/>
</dbReference>
<dbReference type="PANTHER" id="PTHR47293">
    <property type="entry name" value="JACALIN-RELATED LECTIN 3"/>
    <property type="match status" value="1"/>
</dbReference>
<comment type="caution">
    <text evidence="5">The sequence shown here is derived from an EMBL/GenBank/DDBJ whole genome shotgun (WGS) entry which is preliminary data.</text>
</comment>